<evidence type="ECO:0000256" key="8">
    <source>
        <dbReference type="ARBA" id="ARBA00048617"/>
    </source>
</evidence>
<evidence type="ECO:0000259" key="10">
    <source>
        <dbReference type="Pfam" id="PF02602"/>
    </source>
</evidence>
<protein>
    <recommendedName>
        <fullName evidence="7 9">Uroporphyrinogen-III synthase</fullName>
        <ecNumber evidence="3 9">4.2.1.75</ecNumber>
    </recommendedName>
</protein>
<evidence type="ECO:0000256" key="3">
    <source>
        <dbReference type="ARBA" id="ARBA00013109"/>
    </source>
</evidence>
<dbReference type="Pfam" id="PF02602">
    <property type="entry name" value="HEM4"/>
    <property type="match status" value="1"/>
</dbReference>
<dbReference type="OrthoDB" id="9787650at2"/>
<sequence>MAKPRVLVTRPAHQAQGQMTLLCSLGIDPVSLPLLEITAVAEADSAFPLLKSNIMDLDLYHKVIFISANAVTAGMDLIDQYWPQLPLGIEWFAIGQQTALTLDNFGITAQRSPAGYDSEALLSLPLLQNIAEQKILIMRGEGGRETLAEQLRQRGARVDYADLYRRSMPHYTSEQIISSIIDKPLAAALLTSGEAVNNLTQLINDHDLKALRHTPLVVPSERVARIATELGYTRVMTASGPDNQAMAETVLSTIDMDDRT</sequence>
<gene>
    <name evidence="11" type="ORF">EH243_17400</name>
</gene>
<comment type="catalytic activity">
    <reaction evidence="8 9">
        <text>hydroxymethylbilane = uroporphyrinogen III + H2O</text>
        <dbReference type="Rhea" id="RHEA:18965"/>
        <dbReference type="ChEBI" id="CHEBI:15377"/>
        <dbReference type="ChEBI" id="CHEBI:57308"/>
        <dbReference type="ChEBI" id="CHEBI:57845"/>
        <dbReference type="EC" id="4.2.1.75"/>
    </reaction>
</comment>
<dbReference type="PANTHER" id="PTHR38042:SF1">
    <property type="entry name" value="UROPORPHYRINOGEN-III SYNTHASE, CHLOROPLASTIC"/>
    <property type="match status" value="1"/>
</dbReference>
<comment type="pathway">
    <text evidence="1 9">Porphyrin-containing compound metabolism; protoporphyrin-IX biosynthesis; coproporphyrinogen-III from 5-aminolevulinate: step 3/4.</text>
</comment>
<dbReference type="AlphaFoldDB" id="A0A430KM80"/>
<dbReference type="PANTHER" id="PTHR38042">
    <property type="entry name" value="UROPORPHYRINOGEN-III SYNTHASE, CHLOROPLASTIC"/>
    <property type="match status" value="1"/>
</dbReference>
<comment type="function">
    <text evidence="6 9">Catalyzes cyclization of the linear tetrapyrrole, hydroxymethylbilane, to the macrocyclic uroporphyrinogen III.</text>
</comment>
<evidence type="ECO:0000313" key="12">
    <source>
        <dbReference type="Proteomes" id="UP000283087"/>
    </source>
</evidence>
<evidence type="ECO:0000256" key="2">
    <source>
        <dbReference type="ARBA" id="ARBA00008133"/>
    </source>
</evidence>
<evidence type="ECO:0000313" key="11">
    <source>
        <dbReference type="EMBL" id="RTE64473.1"/>
    </source>
</evidence>
<dbReference type="GO" id="GO:0004852">
    <property type="term" value="F:uroporphyrinogen-III synthase activity"/>
    <property type="evidence" value="ECO:0007669"/>
    <property type="project" value="UniProtKB-UniRule"/>
</dbReference>
<proteinExistence type="inferred from homology"/>
<comment type="similarity">
    <text evidence="2 9">Belongs to the uroporphyrinogen-III synthase family.</text>
</comment>
<evidence type="ECO:0000256" key="7">
    <source>
        <dbReference type="ARBA" id="ARBA00040167"/>
    </source>
</evidence>
<dbReference type="InterPro" id="IPR036108">
    <property type="entry name" value="4pyrrol_syn_uPrphyn_synt_sf"/>
</dbReference>
<accession>A0A430KM80</accession>
<dbReference type="EC" id="4.2.1.75" evidence="3 9"/>
<dbReference type="UniPathway" id="UPA00251">
    <property type="reaction ID" value="UER00320"/>
</dbReference>
<dbReference type="GO" id="GO:0006782">
    <property type="term" value="P:protoporphyrinogen IX biosynthetic process"/>
    <property type="evidence" value="ECO:0007669"/>
    <property type="project" value="UniProtKB-UniRule"/>
</dbReference>
<keyword evidence="12" id="KW-1185">Reference proteome</keyword>
<dbReference type="SUPFAM" id="SSF69618">
    <property type="entry name" value="HemD-like"/>
    <property type="match status" value="1"/>
</dbReference>
<organism evidence="11 12">
    <name type="scientific">Amphritea opalescens</name>
    <dbReference type="NCBI Taxonomy" id="2490544"/>
    <lineage>
        <taxon>Bacteria</taxon>
        <taxon>Pseudomonadati</taxon>
        <taxon>Pseudomonadota</taxon>
        <taxon>Gammaproteobacteria</taxon>
        <taxon>Oceanospirillales</taxon>
        <taxon>Oceanospirillaceae</taxon>
        <taxon>Amphritea</taxon>
    </lineage>
</organism>
<dbReference type="Gene3D" id="3.40.50.10090">
    <property type="match status" value="2"/>
</dbReference>
<dbReference type="InterPro" id="IPR039793">
    <property type="entry name" value="UROS/Hem4"/>
</dbReference>
<evidence type="ECO:0000256" key="1">
    <source>
        <dbReference type="ARBA" id="ARBA00004772"/>
    </source>
</evidence>
<evidence type="ECO:0000256" key="6">
    <source>
        <dbReference type="ARBA" id="ARBA00037589"/>
    </source>
</evidence>
<comment type="caution">
    <text evidence="11">The sequence shown here is derived from an EMBL/GenBank/DDBJ whole genome shotgun (WGS) entry which is preliminary data.</text>
</comment>
<dbReference type="EMBL" id="RQXW01000022">
    <property type="protein sequence ID" value="RTE64473.1"/>
    <property type="molecule type" value="Genomic_DNA"/>
</dbReference>
<reference evidence="11 12" key="1">
    <citation type="submission" date="2018-11" db="EMBL/GenBank/DDBJ databases">
        <title>The draft genome sequence of Amphritea opalescens ANRC-JH13T.</title>
        <authorList>
            <person name="Fang Z."/>
            <person name="Zhang Y."/>
            <person name="Han X."/>
        </authorList>
    </citation>
    <scope>NUCLEOTIDE SEQUENCE [LARGE SCALE GENOMIC DNA]</scope>
    <source>
        <strain evidence="11 12">ANRC-JH13</strain>
    </source>
</reference>
<dbReference type="CDD" id="cd06578">
    <property type="entry name" value="HemD"/>
    <property type="match status" value="1"/>
</dbReference>
<evidence type="ECO:0000256" key="5">
    <source>
        <dbReference type="ARBA" id="ARBA00023244"/>
    </source>
</evidence>
<keyword evidence="5 9" id="KW-0627">Porphyrin biosynthesis</keyword>
<feature type="domain" description="Tetrapyrrole biosynthesis uroporphyrinogen III synthase" evidence="10">
    <location>
        <begin position="21"/>
        <end position="247"/>
    </location>
</feature>
<name>A0A430KM80_9GAMM</name>
<dbReference type="GO" id="GO:0006780">
    <property type="term" value="P:uroporphyrinogen III biosynthetic process"/>
    <property type="evidence" value="ECO:0007669"/>
    <property type="project" value="UniProtKB-UniRule"/>
</dbReference>
<dbReference type="InterPro" id="IPR003754">
    <property type="entry name" value="4pyrrol_synth_uPrphyn_synth"/>
</dbReference>
<keyword evidence="4 9" id="KW-0456">Lyase</keyword>
<dbReference type="RefSeq" id="WP_126159929.1">
    <property type="nucleotide sequence ID" value="NZ_RQXW01000022.1"/>
</dbReference>
<dbReference type="Proteomes" id="UP000283087">
    <property type="component" value="Unassembled WGS sequence"/>
</dbReference>
<evidence type="ECO:0000256" key="4">
    <source>
        <dbReference type="ARBA" id="ARBA00023239"/>
    </source>
</evidence>
<evidence type="ECO:0000256" key="9">
    <source>
        <dbReference type="RuleBase" id="RU366031"/>
    </source>
</evidence>